<sequence>MWQSKFAALIAATSLSLNASFGMVHCDFSGMFGDGTTLCGIAHYG</sequence>
<feature type="signal peptide" evidence="1">
    <location>
        <begin position="1"/>
        <end position="19"/>
    </location>
</feature>
<gene>
    <name evidence="2" type="ORF">GJ700_31055</name>
</gene>
<evidence type="ECO:0000313" key="2">
    <source>
        <dbReference type="EMBL" id="MRV76156.1"/>
    </source>
</evidence>
<name>A0A7X2LW40_9BURK</name>
<feature type="chain" id="PRO_5031189930" evidence="1">
    <location>
        <begin position="20"/>
        <end position="45"/>
    </location>
</feature>
<protein>
    <submittedName>
        <fullName evidence="2">Uncharacterized protein</fullName>
    </submittedName>
</protein>
<evidence type="ECO:0000256" key="1">
    <source>
        <dbReference type="SAM" id="SignalP"/>
    </source>
</evidence>
<proteinExistence type="predicted"/>
<dbReference type="EMBL" id="WKJJ01000028">
    <property type="protein sequence ID" value="MRV76156.1"/>
    <property type="molecule type" value="Genomic_DNA"/>
</dbReference>
<dbReference type="Proteomes" id="UP000446768">
    <property type="component" value="Unassembled WGS sequence"/>
</dbReference>
<organism evidence="2 3">
    <name type="scientific">Pseudoduganella rivuli</name>
    <dbReference type="NCBI Taxonomy" id="2666085"/>
    <lineage>
        <taxon>Bacteria</taxon>
        <taxon>Pseudomonadati</taxon>
        <taxon>Pseudomonadota</taxon>
        <taxon>Betaproteobacteria</taxon>
        <taxon>Burkholderiales</taxon>
        <taxon>Oxalobacteraceae</taxon>
        <taxon>Telluria group</taxon>
        <taxon>Pseudoduganella</taxon>
    </lineage>
</organism>
<evidence type="ECO:0000313" key="3">
    <source>
        <dbReference type="Proteomes" id="UP000446768"/>
    </source>
</evidence>
<dbReference type="RefSeq" id="WP_154381392.1">
    <property type="nucleotide sequence ID" value="NZ_WKJJ01000028.1"/>
</dbReference>
<dbReference type="AlphaFoldDB" id="A0A7X2LW40"/>
<comment type="caution">
    <text evidence="2">The sequence shown here is derived from an EMBL/GenBank/DDBJ whole genome shotgun (WGS) entry which is preliminary data.</text>
</comment>
<keyword evidence="3" id="KW-1185">Reference proteome</keyword>
<reference evidence="2 3" key="1">
    <citation type="submission" date="2019-11" db="EMBL/GenBank/DDBJ databases">
        <title>Novel species isolated from a subtropical stream in China.</title>
        <authorList>
            <person name="Lu H."/>
        </authorList>
    </citation>
    <scope>NUCLEOTIDE SEQUENCE [LARGE SCALE GENOMIC DNA]</scope>
    <source>
        <strain evidence="2 3">FT92W</strain>
    </source>
</reference>
<keyword evidence="1" id="KW-0732">Signal</keyword>
<accession>A0A7X2LW40</accession>